<sequence>MNHGATDGPQHMLSPAGLAAWRILRSGHRRHAFWLLAHPRSTPELIFQAWVLAMRRTFSREASDQRVAVYLEGVINRTGRSATDLQIAELIDLAFNNSSSVSRNVKRGILPILADLVQSQFPSGEQCAELVRAAESRADRLRRKARKRPTVAGLGSALPTSGPRSVVGQILKAQASYDRELLSALPDEESSEAAAELIDQATAAVLRERFPSPSSVELVPKFAARVAKSSSDVRLDEILAEVVVRDALLPQSTIELPDDLMLHAKIMTFVQAVEDLGLYSREIDSIISAAERAAENAGVRLKAMP</sequence>
<dbReference type="Proteomes" id="UP001235874">
    <property type="component" value="Chromosome"/>
</dbReference>
<reference evidence="1 2" key="1">
    <citation type="submission" date="2023-07" db="EMBL/GenBank/DDBJ databases">
        <title>Micromonospora profundi TRM 95458 converts glycerol to a new osmotic compound.</title>
        <authorList>
            <person name="Lu D."/>
        </authorList>
    </citation>
    <scope>NUCLEOTIDE SEQUENCE [LARGE SCALE GENOMIC DNA]</scope>
    <source>
        <strain evidence="1 2">TRM95458</strain>
    </source>
</reference>
<evidence type="ECO:0000313" key="2">
    <source>
        <dbReference type="Proteomes" id="UP001235874"/>
    </source>
</evidence>
<proteinExistence type="predicted"/>
<accession>A0AAJ6HWS9</accession>
<keyword evidence="2" id="KW-1185">Reference proteome</keyword>
<dbReference type="AlphaFoldDB" id="A0AAJ6HWS9"/>
<dbReference type="EMBL" id="CP130472">
    <property type="protein sequence ID" value="WLS45970.1"/>
    <property type="molecule type" value="Genomic_DNA"/>
</dbReference>
<dbReference type="RefSeq" id="WP_306272640.1">
    <property type="nucleotide sequence ID" value="NZ_CP130472.1"/>
</dbReference>
<name>A0AAJ6HWS9_9ACTN</name>
<protein>
    <submittedName>
        <fullName evidence="1">Uncharacterized protein</fullName>
    </submittedName>
</protein>
<organism evidence="1 2">
    <name type="scientific">Micromonospora profundi</name>
    <dbReference type="NCBI Taxonomy" id="1420889"/>
    <lineage>
        <taxon>Bacteria</taxon>
        <taxon>Bacillati</taxon>
        <taxon>Actinomycetota</taxon>
        <taxon>Actinomycetes</taxon>
        <taxon>Micromonosporales</taxon>
        <taxon>Micromonosporaceae</taxon>
        <taxon>Micromonospora</taxon>
    </lineage>
</organism>
<gene>
    <name evidence="1" type="ORF">Q3V37_01400</name>
</gene>
<dbReference type="KEGG" id="mprn:Q3V37_01400"/>
<evidence type="ECO:0000313" key="1">
    <source>
        <dbReference type="EMBL" id="WLS45970.1"/>
    </source>
</evidence>